<gene>
    <name evidence="1" type="ORF">IAA53_07400</name>
</gene>
<evidence type="ECO:0000313" key="2">
    <source>
        <dbReference type="Proteomes" id="UP000824239"/>
    </source>
</evidence>
<comment type="caution">
    <text evidence="1">The sequence shown here is derived from an EMBL/GenBank/DDBJ whole genome shotgun (WGS) entry which is preliminary data.</text>
</comment>
<evidence type="ECO:0000313" key="1">
    <source>
        <dbReference type="EMBL" id="HIR51095.1"/>
    </source>
</evidence>
<dbReference type="Gene3D" id="1.50.10.20">
    <property type="match status" value="1"/>
</dbReference>
<name>A0A9D1DI54_9FIRM</name>
<dbReference type="Proteomes" id="UP000824239">
    <property type="component" value="Unassembled WGS sequence"/>
</dbReference>
<dbReference type="GO" id="GO:0005975">
    <property type="term" value="P:carbohydrate metabolic process"/>
    <property type="evidence" value="ECO:0007669"/>
    <property type="project" value="InterPro"/>
</dbReference>
<dbReference type="SUPFAM" id="SSF48208">
    <property type="entry name" value="Six-hairpin glycosidases"/>
    <property type="match status" value="1"/>
</dbReference>
<dbReference type="AlphaFoldDB" id="A0A9D1DI54"/>
<dbReference type="InterPro" id="IPR008928">
    <property type="entry name" value="6-hairpin_glycosidase_sf"/>
</dbReference>
<proteinExistence type="predicted"/>
<reference evidence="1" key="1">
    <citation type="submission" date="2020-10" db="EMBL/GenBank/DDBJ databases">
        <authorList>
            <person name="Gilroy R."/>
        </authorList>
    </citation>
    <scope>NUCLEOTIDE SEQUENCE</scope>
    <source>
        <strain evidence="1">ChiBcec15-4380</strain>
    </source>
</reference>
<organism evidence="1 2">
    <name type="scientific">Candidatus Avoscillospira avicola</name>
    <dbReference type="NCBI Taxonomy" id="2840706"/>
    <lineage>
        <taxon>Bacteria</taxon>
        <taxon>Bacillati</taxon>
        <taxon>Bacillota</taxon>
        <taxon>Clostridia</taxon>
        <taxon>Eubacteriales</taxon>
        <taxon>Oscillospiraceae</taxon>
        <taxon>Oscillospiraceae incertae sedis</taxon>
        <taxon>Candidatus Avoscillospira</taxon>
    </lineage>
</organism>
<sequence>MYLQVSLRSYEKSRRVAVWKAELPARAGTYRLELGGLCAVRVNLCEDGSCLTGEAEFSFLRPTALAGAVAVEVTAADWDREKYVFAPGAVYAGNRFSSQKLPYPPYAQIKAEEALTHPPVVTDIPRLSDTEPVSKIELRSGDMTTPAIGYFSPKDRQGVLLMTTHLANGDYTGLSVYENLPEKQALFALSCPAVREETKYFFGERADGTGFFPHSDAESDDTGRWFEAGEAICLPFVLDFFDAADLRAFFAHFEAVRGTLEQGEPDISVPYGIAYETVKEKFQRENFIEEQGGGYYSVGVRRDVPQQCWQAGWVGGGINGYPFLLEDSGLARMRALETVRFIFDHLQEKTGWVCGMYAGGVYYGDTFDLEHPNHVLLIRKDADLLYFLAKQFLSCPTELAPYAKNLRRLADAFVRLWQRYGQIGQFIDTATEEIVIGNSASGAIAPAGLALCYRLFGNAAYLETAEALGALYEREYLDRGIVNGGPGEICQAPDSESAFGLLESYTQLYETTGDARWLTAARAACDLALTWVMNYNFEFPQETPAAKRGIHTTGTVFANAQNKHSAPGICTLSGNSLLKLYRFTGEEAYLEALRNITRGLMQCVSLRERPIYCLEKRYLPVGYVNERCQTSDWEGKETIGGFLCGSNWPEVCVLLTYAEVPGVYVDTAAHRAFALDAVDCGWEGDLLWVENPTAYETTVTILTDDPGDVGAVTCNYFAAMQQVRLKPGQRWETRLETGNTQ</sequence>
<accession>A0A9D1DI54</accession>
<dbReference type="EMBL" id="DVHE01000057">
    <property type="protein sequence ID" value="HIR51095.1"/>
    <property type="molecule type" value="Genomic_DNA"/>
</dbReference>
<protein>
    <submittedName>
        <fullName evidence="1">Uncharacterized protein</fullName>
    </submittedName>
</protein>
<reference evidence="1" key="2">
    <citation type="journal article" date="2021" name="PeerJ">
        <title>Extensive microbial diversity within the chicken gut microbiome revealed by metagenomics and culture.</title>
        <authorList>
            <person name="Gilroy R."/>
            <person name="Ravi A."/>
            <person name="Getino M."/>
            <person name="Pursley I."/>
            <person name="Horton D.L."/>
            <person name="Alikhan N.F."/>
            <person name="Baker D."/>
            <person name="Gharbi K."/>
            <person name="Hall N."/>
            <person name="Watson M."/>
            <person name="Adriaenssens E.M."/>
            <person name="Foster-Nyarko E."/>
            <person name="Jarju S."/>
            <person name="Secka A."/>
            <person name="Antonio M."/>
            <person name="Oren A."/>
            <person name="Chaudhuri R.R."/>
            <person name="La Ragione R."/>
            <person name="Hildebrand F."/>
            <person name="Pallen M.J."/>
        </authorList>
    </citation>
    <scope>NUCLEOTIDE SEQUENCE</scope>
    <source>
        <strain evidence="1">ChiBcec15-4380</strain>
    </source>
</reference>